<dbReference type="CTD" id="5192"/>
<dbReference type="EC" id="2.3.2.27" evidence="5"/>
<comment type="catalytic activity">
    <reaction evidence="1">
        <text>S-ubiquitinyl-[E2 ubiquitin-conjugating enzyme]-L-cysteine + [acceptor protein]-L-lysine = [E2 ubiquitin-conjugating enzyme]-L-cysteine + N(6)-ubiquitinyl-[acceptor protein]-L-lysine.</text>
        <dbReference type="EC" id="2.3.2.27"/>
    </reaction>
</comment>
<keyword evidence="9" id="KW-0812">Transmembrane</keyword>
<evidence type="ECO:0000313" key="21">
    <source>
        <dbReference type="Ensembl" id="ENSGWIP00000023967.1"/>
    </source>
</evidence>
<organism evidence="21 22">
    <name type="scientific">Gouania willdenowi</name>
    <name type="common">Blunt-snouted clingfish</name>
    <name type="synonym">Lepadogaster willdenowi</name>
    <dbReference type="NCBI Taxonomy" id="441366"/>
    <lineage>
        <taxon>Eukaryota</taxon>
        <taxon>Metazoa</taxon>
        <taxon>Chordata</taxon>
        <taxon>Craniata</taxon>
        <taxon>Vertebrata</taxon>
        <taxon>Euteleostomi</taxon>
        <taxon>Actinopterygii</taxon>
        <taxon>Neopterygii</taxon>
        <taxon>Teleostei</taxon>
        <taxon>Neoteleostei</taxon>
        <taxon>Acanthomorphata</taxon>
        <taxon>Ovalentaria</taxon>
        <taxon>Blenniimorphae</taxon>
        <taxon>Blenniiformes</taxon>
        <taxon>Gobiesocoidei</taxon>
        <taxon>Gobiesocidae</taxon>
        <taxon>Gobiesocinae</taxon>
        <taxon>Gouania</taxon>
    </lineage>
</organism>
<dbReference type="Gene3D" id="3.30.40.10">
    <property type="entry name" value="Zinc/RING finger domain, C3HC4 (zinc finger)"/>
    <property type="match status" value="1"/>
</dbReference>
<dbReference type="SUPFAM" id="SSF57850">
    <property type="entry name" value="RING/U-box"/>
    <property type="match status" value="1"/>
</dbReference>
<name>A0A8C5EN06_GOUWI</name>
<dbReference type="InterPro" id="IPR006845">
    <property type="entry name" value="Pex_N"/>
</dbReference>
<keyword evidence="8" id="KW-0808">Transferase</keyword>
<dbReference type="PANTHER" id="PTHR23350:SF0">
    <property type="entry name" value="PEROXISOME BIOGENESIS FACTOR 10"/>
    <property type="match status" value="1"/>
</dbReference>
<keyword evidence="14" id="KW-0653">Protein transport</keyword>
<evidence type="ECO:0000256" key="12">
    <source>
        <dbReference type="ARBA" id="ARBA00022786"/>
    </source>
</evidence>
<evidence type="ECO:0000256" key="18">
    <source>
        <dbReference type="ARBA" id="ARBA00045271"/>
    </source>
</evidence>
<evidence type="ECO:0000313" key="22">
    <source>
        <dbReference type="Proteomes" id="UP000694680"/>
    </source>
</evidence>
<keyword evidence="11 19" id="KW-0863">Zinc-finger</keyword>
<comment type="similarity">
    <text evidence="4">Belongs to the pex2/pex10/pex12 family.</text>
</comment>
<accession>A0A8C5EN06</accession>
<dbReference type="GO" id="GO:0008270">
    <property type="term" value="F:zinc ion binding"/>
    <property type="evidence" value="ECO:0007669"/>
    <property type="project" value="UniProtKB-KW"/>
</dbReference>
<dbReference type="SMART" id="SM00184">
    <property type="entry name" value="RING"/>
    <property type="match status" value="1"/>
</dbReference>
<dbReference type="Pfam" id="PF04757">
    <property type="entry name" value="Pex2_Pex12"/>
    <property type="match status" value="1"/>
</dbReference>
<evidence type="ECO:0000256" key="14">
    <source>
        <dbReference type="ARBA" id="ARBA00022927"/>
    </source>
</evidence>
<dbReference type="GO" id="GO:0061630">
    <property type="term" value="F:ubiquitin protein ligase activity"/>
    <property type="evidence" value="ECO:0007669"/>
    <property type="project" value="UniProtKB-EC"/>
</dbReference>
<evidence type="ECO:0000256" key="7">
    <source>
        <dbReference type="ARBA" id="ARBA00022593"/>
    </source>
</evidence>
<evidence type="ECO:0000259" key="20">
    <source>
        <dbReference type="PROSITE" id="PS50089"/>
    </source>
</evidence>
<evidence type="ECO:0000256" key="3">
    <source>
        <dbReference type="ARBA" id="ARBA00004906"/>
    </source>
</evidence>
<dbReference type="OrthoDB" id="6270329at2759"/>
<keyword evidence="7" id="KW-0962">Peroxisome biogenesis</keyword>
<comment type="subcellular location">
    <subcellularLocation>
        <location evidence="2">Peroxisome membrane</location>
        <topology evidence="2">Multi-pass membrane protein</topology>
    </subcellularLocation>
</comment>
<reference evidence="21" key="3">
    <citation type="submission" date="2025-09" db="UniProtKB">
        <authorList>
            <consortium name="Ensembl"/>
        </authorList>
    </citation>
    <scope>IDENTIFICATION</scope>
</reference>
<evidence type="ECO:0000256" key="5">
    <source>
        <dbReference type="ARBA" id="ARBA00012483"/>
    </source>
</evidence>
<keyword evidence="13" id="KW-0862">Zinc</keyword>
<evidence type="ECO:0000256" key="4">
    <source>
        <dbReference type="ARBA" id="ARBA00008704"/>
    </source>
</evidence>
<dbReference type="InterPro" id="IPR001841">
    <property type="entry name" value="Znf_RING"/>
</dbReference>
<dbReference type="PROSITE" id="PS00518">
    <property type="entry name" value="ZF_RING_1"/>
    <property type="match status" value="1"/>
</dbReference>
<keyword evidence="12" id="KW-0833">Ubl conjugation pathway</keyword>
<keyword evidence="17" id="KW-0576">Peroxisome</keyword>
<comment type="function">
    <text evidence="18">E3 ubiquitin-protein ligase component of a retrotranslocation channel required for peroxisome organization by mediating export of the PEX5 receptor from peroxisomes to the cytosol, thereby promoting PEX5 recycling. The retrotranslocation channel is composed of PEX2, PEX10 and PEX12; each subunit contributing transmembrane segments that coassemble into an open channel that specifically allows the passage of PEX5 through the peroxisomal membrane. PEX10 also regulates PEX5 recycling by acting as a E3 ubiquitin-protein ligase. When PEX5 recycling is compromised, PEX10 catalyzes polyubiquitination of PEX5 during its passage through the retrotranslocation channel, leading to its degradation.</text>
</comment>
<dbReference type="PANTHER" id="PTHR23350">
    <property type="entry name" value="PEROXISOME ASSEMBLY PROTEIN 10"/>
    <property type="match status" value="1"/>
</dbReference>
<keyword evidence="15" id="KW-1133">Transmembrane helix</keyword>
<comment type="pathway">
    <text evidence="3">Protein modification; protein ubiquitination.</text>
</comment>
<dbReference type="CDD" id="cd16527">
    <property type="entry name" value="RING-HC_PEX10"/>
    <property type="match status" value="1"/>
</dbReference>
<keyword evidence="6" id="KW-0813">Transport</keyword>
<keyword evidence="22" id="KW-1185">Reference proteome</keyword>
<dbReference type="AlphaFoldDB" id="A0A8C5EN06"/>
<dbReference type="PROSITE" id="PS50089">
    <property type="entry name" value="ZF_RING_2"/>
    <property type="match status" value="1"/>
</dbReference>
<reference evidence="21" key="2">
    <citation type="submission" date="2025-08" db="UniProtKB">
        <authorList>
            <consortium name="Ensembl"/>
        </authorList>
    </citation>
    <scope>IDENTIFICATION</scope>
</reference>
<evidence type="ECO:0000256" key="17">
    <source>
        <dbReference type="ARBA" id="ARBA00023140"/>
    </source>
</evidence>
<dbReference type="GeneID" id="114467070"/>
<proteinExistence type="inferred from homology"/>
<evidence type="ECO:0000256" key="2">
    <source>
        <dbReference type="ARBA" id="ARBA00004585"/>
    </source>
</evidence>
<evidence type="ECO:0000256" key="8">
    <source>
        <dbReference type="ARBA" id="ARBA00022679"/>
    </source>
</evidence>
<dbReference type="Ensembl" id="ENSGWIT00000026243.1">
    <property type="protein sequence ID" value="ENSGWIP00000023967.1"/>
    <property type="gene ID" value="ENSGWIG00000012753.1"/>
</dbReference>
<reference evidence="21" key="1">
    <citation type="submission" date="2020-06" db="EMBL/GenBank/DDBJ databases">
        <authorList>
            <consortium name="Wellcome Sanger Institute Data Sharing"/>
        </authorList>
    </citation>
    <scope>NUCLEOTIDE SEQUENCE [LARGE SCALE GENOMIC DNA]</scope>
</reference>
<evidence type="ECO:0000256" key="6">
    <source>
        <dbReference type="ARBA" id="ARBA00022448"/>
    </source>
</evidence>
<evidence type="ECO:0000256" key="16">
    <source>
        <dbReference type="ARBA" id="ARBA00023136"/>
    </source>
</evidence>
<keyword evidence="10" id="KW-0479">Metal-binding</keyword>
<evidence type="ECO:0000256" key="1">
    <source>
        <dbReference type="ARBA" id="ARBA00000900"/>
    </source>
</evidence>
<gene>
    <name evidence="21" type="primary">pex10</name>
</gene>
<sequence length="310" mass="36309">MMSLPAAHQSQLLRASQKDEYYQRILRNNANDVFQTIAGSKRWLDWRRELEVLSDLTYYILTTLSGYQTLGEEYVSIVQVDATKRRIPSWPRRGLLVIFHSVLPYFLNKVLMCLKNELESAGCHRRAVFGTWSLDWTKWMCDESRRRVCVSLVCVLQEGVAFLRHLHMALFFISGSHRRLSERTTGISYLRVSGHDEDRTVRTSYVLQGTVILLQLLVTVYLQQKTLRKRWKEGEGWKLNRSSPQHKLNTLSGAARCILCLEERRHSTATPCGHLFCWECISEWCNSKAECPLCREKFQPQKLVYLRNYR</sequence>
<dbReference type="FunFam" id="3.30.40.10:FF:000332">
    <property type="entry name" value="Peroxisome biogenesis factor 10"/>
    <property type="match status" value="1"/>
</dbReference>
<dbReference type="GO" id="GO:0005778">
    <property type="term" value="C:peroxisomal membrane"/>
    <property type="evidence" value="ECO:0007669"/>
    <property type="project" value="UniProtKB-SubCell"/>
</dbReference>
<evidence type="ECO:0000256" key="9">
    <source>
        <dbReference type="ARBA" id="ARBA00022692"/>
    </source>
</evidence>
<evidence type="ECO:0000256" key="13">
    <source>
        <dbReference type="ARBA" id="ARBA00022833"/>
    </source>
</evidence>
<evidence type="ECO:0000256" key="10">
    <source>
        <dbReference type="ARBA" id="ARBA00022723"/>
    </source>
</evidence>
<evidence type="ECO:0000256" key="11">
    <source>
        <dbReference type="ARBA" id="ARBA00022771"/>
    </source>
</evidence>
<protein>
    <recommendedName>
        <fullName evidence="5">RING-type E3 ubiquitin transferase</fullName>
        <ecNumber evidence="5">2.3.2.27</ecNumber>
    </recommendedName>
</protein>
<feature type="domain" description="RING-type" evidence="20">
    <location>
        <begin position="257"/>
        <end position="295"/>
    </location>
</feature>
<dbReference type="InterPro" id="IPR013083">
    <property type="entry name" value="Znf_RING/FYVE/PHD"/>
</dbReference>
<evidence type="ECO:0000256" key="19">
    <source>
        <dbReference type="PROSITE-ProRule" id="PRU00175"/>
    </source>
</evidence>
<keyword evidence="16" id="KW-0472">Membrane</keyword>
<dbReference type="Proteomes" id="UP000694680">
    <property type="component" value="Chromosome 7"/>
</dbReference>
<dbReference type="InterPro" id="IPR025654">
    <property type="entry name" value="PEX2/10"/>
</dbReference>
<dbReference type="RefSeq" id="XP_028308883.1">
    <property type="nucleotide sequence ID" value="XM_028453082.1"/>
</dbReference>
<dbReference type="Pfam" id="PF13639">
    <property type="entry name" value="zf-RING_2"/>
    <property type="match status" value="1"/>
</dbReference>
<evidence type="ECO:0000256" key="15">
    <source>
        <dbReference type="ARBA" id="ARBA00022989"/>
    </source>
</evidence>
<dbReference type="GO" id="GO:0016558">
    <property type="term" value="P:protein import into peroxisome matrix"/>
    <property type="evidence" value="ECO:0007669"/>
    <property type="project" value="InterPro"/>
</dbReference>
<dbReference type="InterPro" id="IPR017907">
    <property type="entry name" value="Znf_RING_CS"/>
</dbReference>